<protein>
    <recommendedName>
        <fullName evidence="3">ABM domain-containing protein</fullName>
    </recommendedName>
</protein>
<comment type="caution">
    <text evidence="1">The sequence shown here is derived from an EMBL/GenBank/DDBJ whole genome shotgun (WGS) entry which is preliminary data.</text>
</comment>
<dbReference type="PANTHER" id="PTHR42052">
    <property type="entry name" value="ABM DOMAIN-CONTAINING PROTEIN"/>
    <property type="match status" value="1"/>
</dbReference>
<keyword evidence="2" id="KW-1185">Reference proteome</keyword>
<gene>
    <name evidence="1" type="ORF">IFR04_008811</name>
</gene>
<dbReference type="EMBL" id="JAFJYH010000138">
    <property type="protein sequence ID" value="KAG4418074.1"/>
    <property type="molecule type" value="Genomic_DNA"/>
</dbReference>
<dbReference type="Gene3D" id="3.30.70.100">
    <property type="match status" value="1"/>
</dbReference>
<dbReference type="PANTHER" id="PTHR42052:SF1">
    <property type="entry name" value="ABM DOMAIN-CONTAINING PROTEIN"/>
    <property type="match status" value="1"/>
</dbReference>
<sequence>MILEICQLKVKANLSPSDPSLLSALSKARTELKEKVHNTNSRFYQCVEDPTLIYILGVWPSLARHGEFLASPARSAILDSQEDLFNFGWILHMEIGDRGMDELPLDAPVMAITRLFMKDGEEHVKACEEIERKYREVVAEGRRPWNVVDGWRIDCENGKNEGVMITGWESVDTHEAFTKRTREEHPEYGSVTQHYEKMEVRHARNMELS</sequence>
<dbReference type="Proteomes" id="UP000664132">
    <property type="component" value="Unassembled WGS sequence"/>
</dbReference>
<reference evidence="1" key="1">
    <citation type="submission" date="2021-02" db="EMBL/GenBank/DDBJ databases">
        <title>Genome sequence Cadophora malorum strain M34.</title>
        <authorList>
            <person name="Stefanovic E."/>
            <person name="Vu D."/>
            <person name="Scully C."/>
            <person name="Dijksterhuis J."/>
            <person name="Roader J."/>
            <person name="Houbraken J."/>
        </authorList>
    </citation>
    <scope>NUCLEOTIDE SEQUENCE</scope>
    <source>
        <strain evidence="1">M34</strain>
    </source>
</reference>
<organism evidence="1 2">
    <name type="scientific">Cadophora malorum</name>
    <dbReference type="NCBI Taxonomy" id="108018"/>
    <lineage>
        <taxon>Eukaryota</taxon>
        <taxon>Fungi</taxon>
        <taxon>Dikarya</taxon>
        <taxon>Ascomycota</taxon>
        <taxon>Pezizomycotina</taxon>
        <taxon>Leotiomycetes</taxon>
        <taxon>Helotiales</taxon>
        <taxon>Ploettnerulaceae</taxon>
        <taxon>Cadophora</taxon>
    </lineage>
</organism>
<accession>A0A8H7TE07</accession>
<dbReference type="AlphaFoldDB" id="A0A8H7TE07"/>
<evidence type="ECO:0000313" key="1">
    <source>
        <dbReference type="EMBL" id="KAG4418074.1"/>
    </source>
</evidence>
<proteinExistence type="predicted"/>
<name>A0A8H7TE07_9HELO</name>
<evidence type="ECO:0000313" key="2">
    <source>
        <dbReference type="Proteomes" id="UP000664132"/>
    </source>
</evidence>
<evidence type="ECO:0008006" key="3">
    <source>
        <dbReference type="Google" id="ProtNLM"/>
    </source>
</evidence>
<dbReference type="OrthoDB" id="3542212at2759"/>